<dbReference type="AlphaFoldDB" id="A0A0B0HCD1"/>
<dbReference type="Gene3D" id="3.30.530.20">
    <property type="match status" value="1"/>
</dbReference>
<comment type="caution">
    <text evidence="1">The sequence shown here is derived from an EMBL/GenBank/DDBJ whole genome shotgun (WGS) entry which is preliminary data.</text>
</comment>
<dbReference type="PANTHER" id="PTHR39332">
    <property type="entry name" value="BLL4707 PROTEIN"/>
    <property type="match status" value="1"/>
</dbReference>
<dbReference type="STRING" id="2340.JV46_09580"/>
<dbReference type="PANTHER" id="PTHR39332:SF7">
    <property type="entry name" value="SRPBCC FAMILY PROTEIN"/>
    <property type="match status" value="1"/>
</dbReference>
<dbReference type="CDD" id="cd07821">
    <property type="entry name" value="PYR_PYL_RCAR_like"/>
    <property type="match status" value="1"/>
</dbReference>
<organism evidence="1 3">
    <name type="scientific">Solemya velum gill symbiont</name>
    <dbReference type="NCBI Taxonomy" id="2340"/>
    <lineage>
        <taxon>Bacteria</taxon>
        <taxon>Pseudomonadati</taxon>
        <taxon>Pseudomonadota</taxon>
        <taxon>Gammaproteobacteria</taxon>
        <taxon>sulfur-oxidizing symbionts</taxon>
    </lineage>
</organism>
<dbReference type="InterPro" id="IPR023393">
    <property type="entry name" value="START-like_dom_sf"/>
</dbReference>
<name>A0A0B0HCD1_SOVGS</name>
<dbReference type="EMBL" id="JRAA01000002">
    <property type="protein sequence ID" value="KHF25101.1"/>
    <property type="molecule type" value="Genomic_DNA"/>
</dbReference>
<keyword evidence="3" id="KW-1185">Reference proteome</keyword>
<gene>
    <name evidence="2" type="ORF">BOV88_07825</name>
    <name evidence="1" type="ORF">JV46_09580</name>
</gene>
<dbReference type="Proteomes" id="UP000190962">
    <property type="component" value="Unassembled WGS sequence"/>
</dbReference>
<dbReference type="Proteomes" id="UP000030856">
    <property type="component" value="Unassembled WGS sequence"/>
</dbReference>
<sequence>MPSTFQSIDIDAPVNEVWEKLGNFHDMSWAPNVITKLDMVGDIDGSEAGAKRILNDAFHETLVEIDHDSACLKYSIDDGPSPVSRDEVTNYYGLVTLSPTADEKGTHVEWTSSWDSNKEDAVEFCHGIYVALLEELANSFKQ</sequence>
<dbReference type="GeneID" id="86991906"/>
<evidence type="ECO:0000313" key="4">
    <source>
        <dbReference type="Proteomes" id="UP000190962"/>
    </source>
</evidence>
<reference evidence="1 3" key="1">
    <citation type="journal article" date="2014" name="BMC Genomics">
        <title>The genome of the intracellular bacterium of the coastal bivalve, Solemya velum: a blueprint for thriving in and out of symbiosis.</title>
        <authorList>
            <person name="Dmytrenko O."/>
            <person name="Russell S.L."/>
            <person name="Loo W.T."/>
            <person name="Fontanez K.M."/>
            <person name="Liao L."/>
            <person name="Roeselers G."/>
            <person name="Sharma R."/>
            <person name="Stewart F.J."/>
            <person name="Newton I.L."/>
            <person name="Woyke T."/>
            <person name="Wu D."/>
            <person name="Lang J.M."/>
            <person name="Eisen J.A."/>
            <person name="Cavanaugh C.M."/>
        </authorList>
    </citation>
    <scope>NUCLEOTIDE SEQUENCE [LARGE SCALE GENOMIC DNA]</scope>
    <source>
        <strain evidence="1 3">WH</strain>
    </source>
</reference>
<dbReference type="SUPFAM" id="SSF55961">
    <property type="entry name" value="Bet v1-like"/>
    <property type="match status" value="1"/>
</dbReference>
<evidence type="ECO:0000313" key="3">
    <source>
        <dbReference type="Proteomes" id="UP000030856"/>
    </source>
</evidence>
<proteinExistence type="predicted"/>
<dbReference type="RefSeq" id="WP_043117330.1">
    <property type="nucleotide sequence ID" value="NZ_JRAA01000002.1"/>
</dbReference>
<reference evidence="2 4" key="2">
    <citation type="submission" date="2016-11" db="EMBL/GenBank/DDBJ databases">
        <title>Mixed transmission modes and dynamic genome evolution in an obligate animal-bacterial symbiosis.</title>
        <authorList>
            <person name="Russell S.L."/>
            <person name="Corbett-Detig R.B."/>
            <person name="Cavanaugh C.M."/>
        </authorList>
    </citation>
    <scope>NUCLEOTIDE SEQUENCE [LARGE SCALE GENOMIC DNA]</scope>
    <source>
        <strain evidence="2">MA-KB16</strain>
    </source>
</reference>
<accession>A0A0B0HCD1</accession>
<protein>
    <submittedName>
        <fullName evidence="1">Polyketide cyclase</fullName>
    </submittedName>
</protein>
<dbReference type="EMBL" id="MPNX01000010">
    <property type="protein sequence ID" value="OOY34831.1"/>
    <property type="molecule type" value="Genomic_DNA"/>
</dbReference>
<dbReference type="Pfam" id="PF10604">
    <property type="entry name" value="Polyketide_cyc2"/>
    <property type="match status" value="1"/>
</dbReference>
<evidence type="ECO:0000313" key="1">
    <source>
        <dbReference type="EMBL" id="KHF25101.1"/>
    </source>
</evidence>
<dbReference type="eggNOG" id="ENOG5032NFJ">
    <property type="taxonomic scope" value="Bacteria"/>
</dbReference>
<dbReference type="InterPro" id="IPR019587">
    <property type="entry name" value="Polyketide_cyclase/dehydratase"/>
</dbReference>
<dbReference type="OrthoDB" id="1364128at2"/>
<evidence type="ECO:0000313" key="2">
    <source>
        <dbReference type="EMBL" id="OOY34831.1"/>
    </source>
</evidence>